<feature type="compositionally biased region" description="Low complexity" evidence="1">
    <location>
        <begin position="373"/>
        <end position="385"/>
    </location>
</feature>
<evidence type="ECO:0000256" key="1">
    <source>
        <dbReference type="SAM" id="MobiDB-lite"/>
    </source>
</evidence>
<accession>A0A0F7UEI7</accession>
<feature type="region of interest" description="Disordered" evidence="1">
    <location>
        <begin position="774"/>
        <end position="793"/>
    </location>
</feature>
<keyword evidence="3" id="KW-0378">Hydrolase</keyword>
<dbReference type="AlphaFoldDB" id="A0A0F7UEI7"/>
<evidence type="ECO:0000313" key="3">
    <source>
        <dbReference type="EMBL" id="CEL66762.1"/>
    </source>
</evidence>
<dbReference type="GO" id="GO:0016020">
    <property type="term" value="C:membrane"/>
    <property type="evidence" value="ECO:0007669"/>
    <property type="project" value="TreeGrafter"/>
</dbReference>
<name>A0A0F7UEI7_NEOCL</name>
<feature type="region of interest" description="Disordered" evidence="1">
    <location>
        <begin position="368"/>
        <end position="449"/>
    </location>
</feature>
<dbReference type="PANTHER" id="PTHR43798">
    <property type="entry name" value="MONOACYLGLYCEROL LIPASE"/>
    <property type="match status" value="1"/>
</dbReference>
<feature type="compositionally biased region" description="Acidic residues" evidence="1">
    <location>
        <begin position="725"/>
        <end position="738"/>
    </location>
</feature>
<organism evidence="3">
    <name type="scientific">Neospora caninum (strain Liverpool)</name>
    <dbReference type="NCBI Taxonomy" id="572307"/>
    <lineage>
        <taxon>Eukaryota</taxon>
        <taxon>Sar</taxon>
        <taxon>Alveolata</taxon>
        <taxon>Apicomplexa</taxon>
        <taxon>Conoidasida</taxon>
        <taxon>Coccidia</taxon>
        <taxon>Eucoccidiorida</taxon>
        <taxon>Eimeriorina</taxon>
        <taxon>Sarcocystidae</taxon>
        <taxon>Neospora</taxon>
    </lineage>
</organism>
<dbReference type="PANTHER" id="PTHR43798:SF33">
    <property type="entry name" value="HYDROLASE, PUTATIVE (AFU_ORTHOLOGUE AFUA_2G14860)-RELATED"/>
    <property type="match status" value="1"/>
</dbReference>
<dbReference type="Gene3D" id="3.40.50.1820">
    <property type="entry name" value="alpha/beta hydrolase"/>
    <property type="match status" value="1"/>
</dbReference>
<evidence type="ECO:0000259" key="2">
    <source>
        <dbReference type="Pfam" id="PF00561"/>
    </source>
</evidence>
<feature type="domain" description="AB hydrolase-1" evidence="2">
    <location>
        <begin position="209"/>
        <end position="329"/>
    </location>
</feature>
<dbReference type="SUPFAM" id="SSF53474">
    <property type="entry name" value="alpha/beta-Hydrolases"/>
    <property type="match status" value="1"/>
</dbReference>
<reference evidence="3" key="1">
    <citation type="journal article" date="2015" name="PLoS ONE">
        <title>Comprehensive Evaluation of Toxoplasma gondii VEG and Neospora caninum LIV Genomes with Tachyzoite Stage Transcriptome and Proteome Defines Novel Transcript Features.</title>
        <authorList>
            <person name="Ramaprasad A."/>
            <person name="Mourier T."/>
            <person name="Naeem R."/>
            <person name="Malas T.B."/>
            <person name="Moussa E."/>
            <person name="Panigrahi A."/>
            <person name="Vermont S.J."/>
            <person name="Otto T.D."/>
            <person name="Wastling J."/>
            <person name="Pain A."/>
        </authorList>
    </citation>
    <scope>NUCLEOTIDE SEQUENCE</scope>
    <source>
        <strain evidence="3">Liverpool</strain>
    </source>
</reference>
<feature type="region of interest" description="Disordered" evidence="1">
    <location>
        <begin position="607"/>
        <end position="743"/>
    </location>
</feature>
<protein>
    <submittedName>
        <fullName evidence="3">Secrted alpha/beta hydrolase superfamiy protein,related</fullName>
    </submittedName>
</protein>
<feature type="region of interest" description="Disordered" evidence="1">
    <location>
        <begin position="109"/>
        <end position="142"/>
    </location>
</feature>
<sequence>MALHFGAKLDRTGRPPDKAQAAGCNGAAFPGEEQPVGRFVSPETPTSVLFCSHQHSGLGGQCPNPGGCEAPSCLQGATACEERNGDTSASPASNCVSNSGGNAHGLDGEGVPCSAAESRRSGKVGGLGGEKAGSLGKESPARQKRVLSEAEINLEKILEEDSGRDCNADYPVPKWLRGQGVCSPFTYFRSFKASLGIINYDLRGPPGGPIVVTFHGLNGTQLTFYDMQEVLARFGYRTLIFDLYGHGLSASPRYSFFLKRYGLQFFIKQTDELLEHLGLQNERISVVGFSMGCVIAAEYALHRKELVDRICLVAPAGLLPNKPFAVRVLQRFGWCVSPCCCLVPTCVCRCCFSKKGFVQKYEEEEHEERRRSSASAAAAGPTTAEAPEEPRKKSLSWRKRPSEGDRKERRREAGRASGKAFSCRQGSAAADSTGAPGDAKRPSEQGAVSGVSPGELLWRRLMWQLYVKKGVVATFVGCVTHVPLWDARKIYERVGETGKPVLMLWGQDDAVAPLSCATSLRALMPNSHLITFPACSHLVLADRAQASIGCVMAFLDFPATCGMQQWRFALPFDSEGTYVQPQDRAPPGTRAEDYLHELGYSPKFTIRLAQTPDGAGARQGPLRRRTREETDTDQQLGKRSDAPRSDGKPDCRSDRRSTCEAEGGERAIQRRVRAQMKAELAAHERGSSVARAKTSAGSLEERQQRRIQGPKRSRDCGLAPVGERADDETPGTEEEDAFGETRLLPVERFTDSPVEGENGASEDSEFEEAVLMLPDAGDEETAGGKQERTSETVHLPLDGLRSRSASAAAAAATSHLLSFDSNSTQEILLQGSGDQVLVPTLSRVSP</sequence>
<dbReference type="InterPro" id="IPR029058">
    <property type="entry name" value="AB_hydrolase_fold"/>
</dbReference>
<dbReference type="GO" id="GO:0016787">
    <property type="term" value="F:hydrolase activity"/>
    <property type="evidence" value="ECO:0007669"/>
    <property type="project" value="UniProtKB-KW"/>
</dbReference>
<feature type="compositionally biased region" description="Basic and acidic residues" evidence="1">
    <location>
        <begin position="400"/>
        <end position="414"/>
    </location>
</feature>
<gene>
    <name evidence="3" type="ORF">BN1204_025680</name>
</gene>
<feature type="region of interest" description="Disordered" evidence="1">
    <location>
        <begin position="1"/>
        <end position="22"/>
    </location>
</feature>
<dbReference type="InterPro" id="IPR050266">
    <property type="entry name" value="AB_hydrolase_sf"/>
</dbReference>
<proteinExistence type="predicted"/>
<dbReference type="InterPro" id="IPR000073">
    <property type="entry name" value="AB_hydrolase_1"/>
</dbReference>
<dbReference type="EMBL" id="LN714482">
    <property type="protein sequence ID" value="CEL66762.1"/>
    <property type="molecule type" value="Genomic_DNA"/>
</dbReference>
<feature type="compositionally biased region" description="Basic and acidic residues" evidence="1">
    <location>
        <begin position="636"/>
        <end position="668"/>
    </location>
</feature>
<dbReference type="Pfam" id="PF00561">
    <property type="entry name" value="Abhydrolase_1"/>
    <property type="match status" value="1"/>
</dbReference>
<feature type="compositionally biased region" description="Basic and acidic residues" evidence="1">
    <location>
        <begin position="7"/>
        <end position="17"/>
    </location>
</feature>